<keyword evidence="2" id="KW-1185">Reference proteome</keyword>
<proteinExistence type="predicted"/>
<reference evidence="1" key="1">
    <citation type="submission" date="2022-04" db="EMBL/GenBank/DDBJ databases">
        <title>Genome of the entomopathogenic fungus Entomophthora muscae.</title>
        <authorList>
            <person name="Elya C."/>
            <person name="Lovett B.R."/>
            <person name="Lee E."/>
            <person name="Macias A.M."/>
            <person name="Hajek A.E."/>
            <person name="De Bivort B.L."/>
            <person name="Kasson M.T."/>
            <person name="De Fine Licht H.H."/>
            <person name="Stajich J.E."/>
        </authorList>
    </citation>
    <scope>NUCLEOTIDE SEQUENCE</scope>
    <source>
        <strain evidence="1">Berkeley</strain>
    </source>
</reference>
<evidence type="ECO:0000313" key="2">
    <source>
        <dbReference type="Proteomes" id="UP001165960"/>
    </source>
</evidence>
<evidence type="ECO:0000313" key="1">
    <source>
        <dbReference type="EMBL" id="KAJ9080890.1"/>
    </source>
</evidence>
<comment type="caution">
    <text evidence="1">The sequence shown here is derived from an EMBL/GenBank/DDBJ whole genome shotgun (WGS) entry which is preliminary data.</text>
</comment>
<name>A0ACC2U1K9_9FUNG</name>
<dbReference type="Proteomes" id="UP001165960">
    <property type="component" value="Unassembled WGS sequence"/>
</dbReference>
<accession>A0ACC2U1K9</accession>
<gene>
    <name evidence="1" type="ORF">DSO57_1020103</name>
</gene>
<sequence>MFSPKSLEYKLFNWTSVVCAAAVVVFVLFLKKYRPAVVDRTSINLQTAIAFVDILRHILLVYTHSSSASVCSFLAFGSVLGDHLSLLFNVAIAANLQMIYIHGTIPSQRWQRLLYVVPVAFAAFIDLLPLVFGAYGLNKRDSCYLAEEHQYHDMFRILLFYATRMPGYIYCLTIFFTIMLKLYTTDPVDDEDRPLLIPNLQSRESRDLALRISFYPLSCVLCQSGRIAIGFFEIIGYSTPSFVLSWCFFGFSTVGIFNLVAFLFDPALKQAMKTNTIHAPVLLQPTPRALETNSSTVNPRFNSAKKDHEWIYHSRHTSFW</sequence>
<dbReference type="EMBL" id="QTSX02001513">
    <property type="protein sequence ID" value="KAJ9080890.1"/>
    <property type="molecule type" value="Genomic_DNA"/>
</dbReference>
<protein>
    <submittedName>
        <fullName evidence="1">Uncharacterized protein</fullName>
    </submittedName>
</protein>
<organism evidence="1 2">
    <name type="scientific">Entomophthora muscae</name>
    <dbReference type="NCBI Taxonomy" id="34485"/>
    <lineage>
        <taxon>Eukaryota</taxon>
        <taxon>Fungi</taxon>
        <taxon>Fungi incertae sedis</taxon>
        <taxon>Zoopagomycota</taxon>
        <taxon>Entomophthoromycotina</taxon>
        <taxon>Entomophthoromycetes</taxon>
        <taxon>Entomophthorales</taxon>
        <taxon>Entomophthoraceae</taxon>
        <taxon>Entomophthora</taxon>
    </lineage>
</organism>